<dbReference type="AlphaFoldDB" id="A0A3B0XV15"/>
<gene>
    <name evidence="1" type="ORF">MNBD_GAMMA08-1583</name>
</gene>
<sequence>MKKIITTVLLTLGLAFGLMSVSQAGITSSANGLQSTIQTDAVSAWSWGWCEHKWWCGAGGED</sequence>
<dbReference type="EMBL" id="UOFH01000372">
    <property type="protein sequence ID" value="VAW67127.1"/>
    <property type="molecule type" value="Genomic_DNA"/>
</dbReference>
<proteinExistence type="predicted"/>
<organism evidence="1">
    <name type="scientific">hydrothermal vent metagenome</name>
    <dbReference type="NCBI Taxonomy" id="652676"/>
    <lineage>
        <taxon>unclassified sequences</taxon>
        <taxon>metagenomes</taxon>
        <taxon>ecological metagenomes</taxon>
    </lineage>
</organism>
<evidence type="ECO:0000313" key="1">
    <source>
        <dbReference type="EMBL" id="VAW67127.1"/>
    </source>
</evidence>
<name>A0A3B0XV15_9ZZZZ</name>
<protein>
    <submittedName>
        <fullName evidence="1">Uncharacterized protein</fullName>
    </submittedName>
</protein>
<reference evidence="1" key="1">
    <citation type="submission" date="2018-06" db="EMBL/GenBank/DDBJ databases">
        <authorList>
            <person name="Zhirakovskaya E."/>
        </authorList>
    </citation>
    <scope>NUCLEOTIDE SEQUENCE</scope>
</reference>
<accession>A0A3B0XV15</accession>